<protein>
    <submittedName>
        <fullName evidence="1">Uncharacterized protein</fullName>
    </submittedName>
</protein>
<proteinExistence type="predicted"/>
<dbReference type="InterPro" id="IPR021508">
    <property type="entry name" value="Gp17-like"/>
</dbReference>
<dbReference type="EMBL" id="LAZR01000614">
    <property type="protein sequence ID" value="KKN62747.1"/>
    <property type="molecule type" value="Genomic_DNA"/>
</dbReference>
<accession>A0A0F9SK82</accession>
<organism evidence="1">
    <name type="scientific">marine sediment metagenome</name>
    <dbReference type="NCBI Taxonomy" id="412755"/>
    <lineage>
        <taxon>unclassified sequences</taxon>
        <taxon>metagenomes</taxon>
        <taxon>ecological metagenomes</taxon>
    </lineage>
</organism>
<name>A0A0F9SK82_9ZZZZ</name>
<comment type="caution">
    <text evidence="1">The sequence shown here is derived from an EMBL/GenBank/DDBJ whole genome shotgun (WGS) entry which is preliminary data.</text>
</comment>
<gene>
    <name evidence="1" type="ORF">LCGC14_0508660</name>
</gene>
<reference evidence="1" key="1">
    <citation type="journal article" date="2015" name="Nature">
        <title>Complex archaea that bridge the gap between prokaryotes and eukaryotes.</title>
        <authorList>
            <person name="Spang A."/>
            <person name="Saw J.H."/>
            <person name="Jorgensen S.L."/>
            <person name="Zaremba-Niedzwiedzka K."/>
            <person name="Martijn J."/>
            <person name="Lind A.E."/>
            <person name="van Eijk R."/>
            <person name="Schleper C."/>
            <person name="Guy L."/>
            <person name="Ettema T.J."/>
        </authorList>
    </citation>
    <scope>NUCLEOTIDE SEQUENCE</scope>
</reference>
<sequence length="330" mass="35539">MIRMNVIQKDIVDFLKADSTIQNLLAGSDAADVREDQYQGRTFGYPAVRVDVLPQSPRNTHDQTDLSTLSFTIRCYTEGPSSKNADYLGGAINDALHRQQLYGTGYSIPRVRSAGLTGAVRISENLWMAMATFIGNIYPSELVPTELDITLWGDISDIATLFQDSAKTNPVTTSLQAIGALEDKSGNGYDSIQGEEGAWAPRYVSPIQNGLSGGLWDGIDDILNPPTTLANLFQGGDVPISIFVAFRQSSNTGVQTLFNFGGPASVSLLVLDINGTTGYRFLRRDDAGTLKQISAGTPDLSSHLLSIEFTGQVGTLRLDGKVIGSSDYSL</sequence>
<dbReference type="AlphaFoldDB" id="A0A0F9SK82"/>
<evidence type="ECO:0000313" key="1">
    <source>
        <dbReference type="EMBL" id="KKN62747.1"/>
    </source>
</evidence>
<dbReference type="InterPro" id="IPR053745">
    <property type="entry name" value="Viral_Tail_Comp_sf"/>
</dbReference>
<dbReference type="Gene3D" id="3.30.2000.30">
    <property type="match status" value="1"/>
</dbReference>
<dbReference type="Pfam" id="PF11367">
    <property type="entry name" value="Tail_completion_gp17"/>
    <property type="match status" value="1"/>
</dbReference>